<name>A0ABS7E818_9GAMM</name>
<comment type="similarity">
    <text evidence="1">Belongs to the bacterial solute-binding protein 3 family.</text>
</comment>
<evidence type="ECO:0000256" key="2">
    <source>
        <dbReference type="ARBA" id="ARBA00022729"/>
    </source>
</evidence>
<dbReference type="PANTHER" id="PTHR35936:SF25">
    <property type="entry name" value="ABC TRANSPORTER SUBSTRATE-BINDING PROTEIN"/>
    <property type="match status" value="1"/>
</dbReference>
<keyword evidence="6" id="KW-1185">Reference proteome</keyword>
<sequence>MLHTRLTLLLITSLVCCFSTANESLKTVKLAAEDNWAPFAKASGTGVSHSLINQAFSTVGIKVDSIVVPYSRAVVMAKEGLVDGVFNLVKEQSTESEFIFGKQPLFSATASFYHKVSTPVKAKDKWQLPSNTKVGIIRGYEYGDELKQLPNIKLITLSNHNQLINLLLLDRIDVAIMYDLVAKQYITQMGVSQEIEQIFTNHTGQVYLAFSKLNPHASKLAELLDRGLTRLKDDGSYQEIMASAGSLARN</sequence>
<evidence type="ECO:0000259" key="4">
    <source>
        <dbReference type="Pfam" id="PF00497"/>
    </source>
</evidence>
<dbReference type="InterPro" id="IPR001638">
    <property type="entry name" value="Solute-binding_3/MltF_N"/>
</dbReference>
<dbReference type="Gene3D" id="3.40.190.10">
    <property type="entry name" value="Periplasmic binding protein-like II"/>
    <property type="match status" value="2"/>
</dbReference>
<dbReference type="EMBL" id="JAHZST010000017">
    <property type="protein sequence ID" value="MBW8185827.1"/>
    <property type="molecule type" value="Genomic_DNA"/>
</dbReference>
<dbReference type="SUPFAM" id="SSF53850">
    <property type="entry name" value="Periplasmic binding protein-like II"/>
    <property type="match status" value="1"/>
</dbReference>
<feature type="chain" id="PRO_5046779268" evidence="3">
    <location>
        <begin position="22"/>
        <end position="250"/>
    </location>
</feature>
<dbReference type="RefSeq" id="WP_220111196.1">
    <property type="nucleotide sequence ID" value="NZ_JAHZST010000017.1"/>
</dbReference>
<proteinExistence type="inferred from homology"/>
<dbReference type="PANTHER" id="PTHR35936">
    <property type="entry name" value="MEMBRANE-BOUND LYTIC MUREIN TRANSGLYCOSYLASE F"/>
    <property type="match status" value="1"/>
</dbReference>
<protein>
    <submittedName>
        <fullName evidence="5">Transporter substrate-binding domain-containing protein</fullName>
    </submittedName>
</protein>
<evidence type="ECO:0000313" key="6">
    <source>
        <dbReference type="Proteomes" id="UP001195963"/>
    </source>
</evidence>
<evidence type="ECO:0000256" key="1">
    <source>
        <dbReference type="ARBA" id="ARBA00010333"/>
    </source>
</evidence>
<feature type="domain" description="Solute-binding protein family 3/N-terminal" evidence="4">
    <location>
        <begin position="29"/>
        <end position="242"/>
    </location>
</feature>
<feature type="signal peptide" evidence="3">
    <location>
        <begin position="1"/>
        <end position="21"/>
    </location>
</feature>
<evidence type="ECO:0000313" key="5">
    <source>
        <dbReference type="EMBL" id="MBW8185827.1"/>
    </source>
</evidence>
<accession>A0ABS7E818</accession>
<dbReference type="Pfam" id="PF00497">
    <property type="entry name" value="SBP_bac_3"/>
    <property type="match status" value="1"/>
</dbReference>
<dbReference type="Proteomes" id="UP001195963">
    <property type="component" value="Unassembled WGS sequence"/>
</dbReference>
<evidence type="ECO:0000256" key="3">
    <source>
        <dbReference type="SAM" id="SignalP"/>
    </source>
</evidence>
<gene>
    <name evidence="5" type="ORF">K0625_19480</name>
</gene>
<comment type="caution">
    <text evidence="5">The sequence shown here is derived from an EMBL/GenBank/DDBJ whole genome shotgun (WGS) entry which is preliminary data.</text>
</comment>
<keyword evidence="2 3" id="KW-0732">Signal</keyword>
<organism evidence="5 6">
    <name type="scientific">Shewanella nanhaiensis</name>
    <dbReference type="NCBI Taxonomy" id="2864872"/>
    <lineage>
        <taxon>Bacteria</taxon>
        <taxon>Pseudomonadati</taxon>
        <taxon>Pseudomonadota</taxon>
        <taxon>Gammaproteobacteria</taxon>
        <taxon>Alteromonadales</taxon>
        <taxon>Shewanellaceae</taxon>
        <taxon>Shewanella</taxon>
    </lineage>
</organism>
<reference evidence="5 6" key="1">
    <citation type="submission" date="2021-07" db="EMBL/GenBank/DDBJ databases">
        <title>Shewanella sp. nov, isolated from SCS.</title>
        <authorList>
            <person name="Cao W.R."/>
        </authorList>
    </citation>
    <scope>NUCLEOTIDE SEQUENCE [LARGE SCALE GENOMIC DNA]</scope>
    <source>
        <strain evidence="5 6">NR704-98</strain>
    </source>
</reference>